<evidence type="ECO:0000256" key="8">
    <source>
        <dbReference type="HAMAP-Rule" id="MF_00123"/>
    </source>
</evidence>
<dbReference type="SMART" id="SM01016">
    <property type="entry name" value="Arg_tRNA_synt_N"/>
    <property type="match status" value="1"/>
</dbReference>
<comment type="similarity">
    <text evidence="1 8 9">Belongs to the class-I aminoacyl-tRNA synthetase family.</text>
</comment>
<comment type="catalytic activity">
    <reaction evidence="7 8">
        <text>tRNA(Arg) + L-arginine + ATP = L-arginyl-tRNA(Arg) + AMP + diphosphate</text>
        <dbReference type="Rhea" id="RHEA:20301"/>
        <dbReference type="Rhea" id="RHEA-COMP:9658"/>
        <dbReference type="Rhea" id="RHEA-COMP:9673"/>
        <dbReference type="ChEBI" id="CHEBI:30616"/>
        <dbReference type="ChEBI" id="CHEBI:32682"/>
        <dbReference type="ChEBI" id="CHEBI:33019"/>
        <dbReference type="ChEBI" id="CHEBI:78442"/>
        <dbReference type="ChEBI" id="CHEBI:78513"/>
        <dbReference type="ChEBI" id="CHEBI:456215"/>
        <dbReference type="EC" id="6.1.1.19"/>
    </reaction>
</comment>
<accession>A0ABV1DBB9</accession>
<dbReference type="RefSeq" id="WP_008724892.1">
    <property type="nucleotide sequence ID" value="NZ_JBBMFM010000119.1"/>
</dbReference>
<evidence type="ECO:0000259" key="12">
    <source>
        <dbReference type="SMART" id="SM01016"/>
    </source>
</evidence>
<dbReference type="InterPro" id="IPR009080">
    <property type="entry name" value="tRNAsynth_Ia_anticodon-bd"/>
</dbReference>
<comment type="subunit">
    <text evidence="8">Monomer.</text>
</comment>
<reference evidence="13 14" key="1">
    <citation type="submission" date="2024-03" db="EMBL/GenBank/DDBJ databases">
        <title>Human intestinal bacterial collection.</title>
        <authorList>
            <person name="Pauvert C."/>
            <person name="Hitch T.C.A."/>
            <person name="Clavel T."/>
        </authorList>
    </citation>
    <scope>NUCLEOTIDE SEQUENCE [LARGE SCALE GENOMIC DNA]</scope>
    <source>
        <strain evidence="13 14">CLA-SR-H021</strain>
    </source>
</reference>
<dbReference type="GO" id="GO:0004814">
    <property type="term" value="F:arginine-tRNA ligase activity"/>
    <property type="evidence" value="ECO:0007669"/>
    <property type="project" value="UniProtKB-EC"/>
</dbReference>
<evidence type="ECO:0000256" key="6">
    <source>
        <dbReference type="ARBA" id="ARBA00023146"/>
    </source>
</evidence>
<dbReference type="Gene3D" id="3.40.50.620">
    <property type="entry name" value="HUPs"/>
    <property type="match status" value="1"/>
</dbReference>
<keyword evidence="6 8" id="KW-0030">Aminoacyl-tRNA synthetase</keyword>
<protein>
    <recommendedName>
        <fullName evidence="8">Arginine--tRNA ligase</fullName>
        <ecNumber evidence="8">6.1.1.19</ecNumber>
    </recommendedName>
    <alternativeName>
        <fullName evidence="8">Arginyl-tRNA synthetase</fullName>
        <shortName evidence="8">ArgRS</shortName>
    </alternativeName>
</protein>
<sequence length="627" mass="69040">MKKILDLMEQELRQAFEACGYEAKFAKVVLSNRPDLCEYQCNGAMAAAKAYKKKPIDIATAVVEKLTGAGADASGAQAGGADASGAQTGGADAASMQSGSAHPVFSEAVAVMPGFINLKVSGQFLAEYMVRMAAADKLGLEAPEKPETVIVDYGGANVAKPLHVGHLRAAIIGESIKRMGRFLGHRTIGDVHLGDWGLQMGLIIEELRDRKPGLVYFDESFTGEFPAEAPFTISELEEIYPAASAKSKTDEAFKERAHQATLKLQKGYAPFRAIWQHIMSVSVEDLKKNYSNLNVEFDLWKGESDAEPYIADMIQMLVDKGLAYESQGALVVDVAEETDSKEIPPCLIRKSDGASLYATSDLATIVEREQDFHPDRYIYVVDKRQGMHFEQVFRVAKKAGIVKQDTPMIFLGFGTMNGKDGKPFKTREGGVMRLETLIAEINEAVYARIMEDEERTVSEEEARRTAGIVGLAALKYGDLSNQAVKDYVFDIERFTAFSGNTGPYILYTIVRIKSILNKYRENGGIVSEDALEKNILPAANDSEKALMLLISRYNEVLESGFAETAPHKICQYIYELSNAFNSFYHETKILTEPDEARKDSFIGLITLAKRVLETCIGLLGIEAPDRM</sequence>
<evidence type="ECO:0000256" key="2">
    <source>
        <dbReference type="ARBA" id="ARBA00022598"/>
    </source>
</evidence>
<dbReference type="Pfam" id="PF00750">
    <property type="entry name" value="tRNA-synt_1d"/>
    <property type="match status" value="1"/>
</dbReference>
<feature type="domain" description="DALR anticodon binding" evidence="11">
    <location>
        <begin position="505"/>
        <end position="627"/>
    </location>
</feature>
<keyword evidence="4 8" id="KW-0067">ATP-binding</keyword>
<comment type="subcellular location">
    <subcellularLocation>
        <location evidence="8">Cytoplasm</location>
    </subcellularLocation>
</comment>
<dbReference type="SUPFAM" id="SSF52374">
    <property type="entry name" value="Nucleotidylyl transferase"/>
    <property type="match status" value="1"/>
</dbReference>
<dbReference type="Gene3D" id="3.30.1360.70">
    <property type="entry name" value="Arginyl tRNA synthetase N-terminal domain"/>
    <property type="match status" value="1"/>
</dbReference>
<comment type="caution">
    <text evidence="13">The sequence shown here is derived from an EMBL/GenBank/DDBJ whole genome shotgun (WGS) entry which is preliminary data.</text>
</comment>
<dbReference type="EC" id="6.1.1.19" evidence="8"/>
<dbReference type="HAMAP" id="MF_00123">
    <property type="entry name" value="Arg_tRNA_synth"/>
    <property type="match status" value="1"/>
</dbReference>
<dbReference type="PRINTS" id="PR01038">
    <property type="entry name" value="TRNASYNTHARG"/>
</dbReference>
<evidence type="ECO:0000256" key="7">
    <source>
        <dbReference type="ARBA" id="ARBA00049339"/>
    </source>
</evidence>
<feature type="region of interest" description="Disordered" evidence="10">
    <location>
        <begin position="73"/>
        <end position="94"/>
    </location>
</feature>
<dbReference type="InterPro" id="IPR001278">
    <property type="entry name" value="Arg-tRNA-ligase"/>
</dbReference>
<dbReference type="SUPFAM" id="SSF47323">
    <property type="entry name" value="Anticodon-binding domain of a subclass of class I aminoacyl-tRNA synthetases"/>
    <property type="match status" value="1"/>
</dbReference>
<dbReference type="InterPro" id="IPR014729">
    <property type="entry name" value="Rossmann-like_a/b/a_fold"/>
</dbReference>
<dbReference type="InterPro" id="IPR005148">
    <property type="entry name" value="Arg-tRNA-synth_N"/>
</dbReference>
<keyword evidence="2 8" id="KW-0436">Ligase</keyword>
<dbReference type="PANTHER" id="PTHR11956:SF11">
    <property type="entry name" value="ARGININE--TRNA LIGASE, MITOCHONDRIAL-RELATED"/>
    <property type="match status" value="1"/>
</dbReference>
<evidence type="ECO:0000256" key="5">
    <source>
        <dbReference type="ARBA" id="ARBA00022917"/>
    </source>
</evidence>
<dbReference type="EMBL" id="JBBMFM010000119">
    <property type="protein sequence ID" value="MEQ2427672.1"/>
    <property type="molecule type" value="Genomic_DNA"/>
</dbReference>
<dbReference type="InterPro" id="IPR008909">
    <property type="entry name" value="DALR_anticod-bd"/>
</dbReference>
<name>A0ABV1DBB9_9FIRM</name>
<evidence type="ECO:0000256" key="4">
    <source>
        <dbReference type="ARBA" id="ARBA00022840"/>
    </source>
</evidence>
<keyword evidence="8" id="KW-0963">Cytoplasm</keyword>
<dbReference type="InterPro" id="IPR035684">
    <property type="entry name" value="ArgRS_core"/>
</dbReference>
<gene>
    <name evidence="8 13" type="primary">argS</name>
    <name evidence="13" type="ORF">WMQ36_22150</name>
</gene>
<dbReference type="Proteomes" id="UP001454086">
    <property type="component" value="Unassembled WGS sequence"/>
</dbReference>
<evidence type="ECO:0000259" key="11">
    <source>
        <dbReference type="SMART" id="SM00836"/>
    </source>
</evidence>
<organism evidence="13 14">
    <name type="scientific">Enterocloster hominis</name>
    <name type="common">ex Hitch et al. 2024</name>
    <dbReference type="NCBI Taxonomy" id="1917870"/>
    <lineage>
        <taxon>Bacteria</taxon>
        <taxon>Bacillati</taxon>
        <taxon>Bacillota</taxon>
        <taxon>Clostridia</taxon>
        <taxon>Lachnospirales</taxon>
        <taxon>Lachnospiraceae</taxon>
        <taxon>Enterocloster</taxon>
    </lineage>
</organism>
<evidence type="ECO:0000256" key="3">
    <source>
        <dbReference type="ARBA" id="ARBA00022741"/>
    </source>
</evidence>
<feature type="short sequence motif" description="'HIGH' region" evidence="8">
    <location>
        <begin position="156"/>
        <end position="166"/>
    </location>
</feature>
<evidence type="ECO:0000313" key="13">
    <source>
        <dbReference type="EMBL" id="MEQ2427672.1"/>
    </source>
</evidence>
<proteinExistence type="inferred from homology"/>
<dbReference type="NCBIfam" id="TIGR00456">
    <property type="entry name" value="argS"/>
    <property type="match status" value="1"/>
</dbReference>
<dbReference type="SUPFAM" id="SSF55190">
    <property type="entry name" value="Arginyl-tRNA synthetase (ArgRS), N-terminal 'additional' domain"/>
    <property type="match status" value="1"/>
</dbReference>
<evidence type="ECO:0000313" key="14">
    <source>
        <dbReference type="Proteomes" id="UP001454086"/>
    </source>
</evidence>
<dbReference type="CDD" id="cd00671">
    <property type="entry name" value="ArgRS_core"/>
    <property type="match status" value="1"/>
</dbReference>
<dbReference type="Pfam" id="PF03485">
    <property type="entry name" value="Arg_tRNA_synt_N"/>
    <property type="match status" value="1"/>
</dbReference>
<dbReference type="Pfam" id="PF05746">
    <property type="entry name" value="DALR_1"/>
    <property type="match status" value="1"/>
</dbReference>
<keyword evidence="5 8" id="KW-0648">Protein biosynthesis</keyword>
<dbReference type="InterPro" id="IPR036695">
    <property type="entry name" value="Arg-tRNA-synth_N_sf"/>
</dbReference>
<dbReference type="Gene3D" id="1.10.730.10">
    <property type="entry name" value="Isoleucyl-tRNA Synthetase, Domain 1"/>
    <property type="match status" value="1"/>
</dbReference>
<keyword evidence="3 8" id="KW-0547">Nucleotide-binding</keyword>
<evidence type="ECO:0000256" key="1">
    <source>
        <dbReference type="ARBA" id="ARBA00005594"/>
    </source>
</evidence>
<keyword evidence="14" id="KW-1185">Reference proteome</keyword>
<evidence type="ECO:0000256" key="10">
    <source>
        <dbReference type="SAM" id="MobiDB-lite"/>
    </source>
</evidence>
<dbReference type="PANTHER" id="PTHR11956">
    <property type="entry name" value="ARGINYL-TRNA SYNTHETASE"/>
    <property type="match status" value="1"/>
</dbReference>
<feature type="domain" description="Arginyl tRNA synthetase N-terminal" evidence="12">
    <location>
        <begin position="6"/>
        <end position="120"/>
    </location>
</feature>
<evidence type="ECO:0000256" key="9">
    <source>
        <dbReference type="RuleBase" id="RU363038"/>
    </source>
</evidence>
<dbReference type="SMART" id="SM00836">
    <property type="entry name" value="DALR_1"/>
    <property type="match status" value="1"/>
</dbReference>